<evidence type="ECO:0000259" key="5">
    <source>
        <dbReference type="PROSITE" id="PS50977"/>
    </source>
</evidence>
<dbReference type="Proteomes" id="UP001596337">
    <property type="component" value="Unassembled WGS sequence"/>
</dbReference>
<protein>
    <submittedName>
        <fullName evidence="6">TetR/AcrR family transcriptional regulator</fullName>
    </submittedName>
</protein>
<keyword evidence="2 4" id="KW-0238">DNA-binding</keyword>
<evidence type="ECO:0000256" key="1">
    <source>
        <dbReference type="ARBA" id="ARBA00023015"/>
    </source>
</evidence>
<dbReference type="EMBL" id="JBHSXX010000001">
    <property type="protein sequence ID" value="MFC6869347.1"/>
    <property type="molecule type" value="Genomic_DNA"/>
</dbReference>
<feature type="domain" description="HTH tetR-type" evidence="5">
    <location>
        <begin position="4"/>
        <end position="64"/>
    </location>
</feature>
<feature type="DNA-binding region" description="H-T-H motif" evidence="4">
    <location>
        <begin position="27"/>
        <end position="46"/>
    </location>
</feature>
<dbReference type="InterPro" id="IPR011075">
    <property type="entry name" value="TetR_C"/>
</dbReference>
<dbReference type="InterPro" id="IPR036271">
    <property type="entry name" value="Tet_transcr_reg_TetR-rel_C_sf"/>
</dbReference>
<keyword evidence="7" id="KW-1185">Reference proteome</keyword>
<evidence type="ECO:0000313" key="6">
    <source>
        <dbReference type="EMBL" id="MFC6869347.1"/>
    </source>
</evidence>
<proteinExistence type="predicted"/>
<evidence type="ECO:0000256" key="4">
    <source>
        <dbReference type="PROSITE-ProRule" id="PRU00335"/>
    </source>
</evidence>
<dbReference type="Gene3D" id="1.10.357.10">
    <property type="entry name" value="Tetracycline Repressor, domain 2"/>
    <property type="match status" value="1"/>
</dbReference>
<dbReference type="PRINTS" id="PR00455">
    <property type="entry name" value="HTHTETR"/>
</dbReference>
<dbReference type="InterPro" id="IPR009057">
    <property type="entry name" value="Homeodomain-like_sf"/>
</dbReference>
<dbReference type="InterPro" id="IPR001647">
    <property type="entry name" value="HTH_TetR"/>
</dbReference>
<dbReference type="Pfam" id="PF16925">
    <property type="entry name" value="TetR_C_13"/>
    <property type="match status" value="1"/>
</dbReference>
<dbReference type="SUPFAM" id="SSF48498">
    <property type="entry name" value="Tetracyclin repressor-like, C-terminal domain"/>
    <property type="match status" value="1"/>
</dbReference>
<dbReference type="SUPFAM" id="SSF46689">
    <property type="entry name" value="Homeodomain-like"/>
    <property type="match status" value="1"/>
</dbReference>
<reference evidence="7" key="1">
    <citation type="journal article" date="2019" name="Int. J. Syst. Evol. Microbiol.">
        <title>The Global Catalogue of Microorganisms (GCM) 10K type strain sequencing project: providing services to taxonomists for standard genome sequencing and annotation.</title>
        <authorList>
            <consortium name="The Broad Institute Genomics Platform"/>
            <consortium name="The Broad Institute Genome Sequencing Center for Infectious Disease"/>
            <person name="Wu L."/>
            <person name="Ma J."/>
        </authorList>
    </citation>
    <scope>NUCLEOTIDE SEQUENCE [LARGE SCALE GENOMIC DNA]</scope>
    <source>
        <strain evidence="7">KCTC 32255</strain>
    </source>
</reference>
<keyword evidence="1" id="KW-0805">Transcription regulation</keyword>
<sequence length="192" mass="21379">MDHSEAYTRVLNAAEELFYERGVQAVGMDAIRARCGVSLKRLYQSFTSKEHLVVEYLRRRDQRWREALMSFADQRSEPADRVTAVFDWLHEWFREPGFRGCAFINSFGELSATSPAVADIARHHKDELKRYLTALVEPLAVDEPLAVAEQLLLLIDGAIVSASITQNPDAAHGARAAAESLLTAAAGAQRAH</sequence>
<dbReference type="PROSITE" id="PS50977">
    <property type="entry name" value="HTH_TETR_2"/>
    <property type="match status" value="1"/>
</dbReference>
<keyword evidence="3" id="KW-0804">Transcription</keyword>
<gene>
    <name evidence="6" type="ORF">ACFQGD_19570</name>
</gene>
<evidence type="ECO:0000256" key="2">
    <source>
        <dbReference type="ARBA" id="ARBA00023125"/>
    </source>
</evidence>
<accession>A0ABW2C3R9</accession>
<name>A0ABW2C3R9_9PSEU</name>
<comment type="caution">
    <text evidence="6">The sequence shown here is derived from an EMBL/GenBank/DDBJ whole genome shotgun (WGS) entry which is preliminary data.</text>
</comment>
<dbReference type="PANTHER" id="PTHR47506:SF1">
    <property type="entry name" value="HTH-TYPE TRANSCRIPTIONAL REGULATOR YJDC"/>
    <property type="match status" value="1"/>
</dbReference>
<dbReference type="RefSeq" id="WP_345389832.1">
    <property type="nucleotide sequence ID" value="NZ_BAABLA010000003.1"/>
</dbReference>
<dbReference type="Pfam" id="PF00440">
    <property type="entry name" value="TetR_N"/>
    <property type="match status" value="1"/>
</dbReference>
<evidence type="ECO:0000313" key="7">
    <source>
        <dbReference type="Proteomes" id="UP001596337"/>
    </source>
</evidence>
<evidence type="ECO:0000256" key="3">
    <source>
        <dbReference type="ARBA" id="ARBA00023163"/>
    </source>
</evidence>
<organism evidence="6 7">
    <name type="scientific">Haloechinothrix salitolerans</name>
    <dbReference type="NCBI Taxonomy" id="926830"/>
    <lineage>
        <taxon>Bacteria</taxon>
        <taxon>Bacillati</taxon>
        <taxon>Actinomycetota</taxon>
        <taxon>Actinomycetes</taxon>
        <taxon>Pseudonocardiales</taxon>
        <taxon>Pseudonocardiaceae</taxon>
        <taxon>Haloechinothrix</taxon>
    </lineage>
</organism>
<dbReference type="PANTHER" id="PTHR47506">
    <property type="entry name" value="TRANSCRIPTIONAL REGULATORY PROTEIN"/>
    <property type="match status" value="1"/>
</dbReference>